<dbReference type="Pfam" id="PF13472">
    <property type="entry name" value="Lipase_GDSL_2"/>
    <property type="match status" value="1"/>
</dbReference>
<name>A0ABR8W1J3_9MICO</name>
<dbReference type="RefSeq" id="WP_191711789.1">
    <property type="nucleotide sequence ID" value="NZ_JACSPX010000001.1"/>
</dbReference>
<dbReference type="PROSITE" id="PS51318">
    <property type="entry name" value="TAT"/>
    <property type="match status" value="1"/>
</dbReference>
<organism evidence="2 3">
    <name type="scientific">Microbacterium commune</name>
    <dbReference type="NCBI Taxonomy" id="2762219"/>
    <lineage>
        <taxon>Bacteria</taxon>
        <taxon>Bacillati</taxon>
        <taxon>Actinomycetota</taxon>
        <taxon>Actinomycetes</taxon>
        <taxon>Micrococcales</taxon>
        <taxon>Microbacteriaceae</taxon>
        <taxon>Microbacterium</taxon>
    </lineage>
</organism>
<dbReference type="SUPFAM" id="SSF52266">
    <property type="entry name" value="SGNH hydrolase"/>
    <property type="match status" value="1"/>
</dbReference>
<gene>
    <name evidence="2" type="ORF">H9633_01105</name>
</gene>
<dbReference type="EMBL" id="JACSPX010000001">
    <property type="protein sequence ID" value="MBD8010894.1"/>
    <property type="molecule type" value="Genomic_DNA"/>
</dbReference>
<dbReference type="InterPro" id="IPR036514">
    <property type="entry name" value="SGNH_hydro_sf"/>
</dbReference>
<proteinExistence type="predicted"/>
<evidence type="ECO:0000313" key="2">
    <source>
        <dbReference type="EMBL" id="MBD8010894.1"/>
    </source>
</evidence>
<evidence type="ECO:0000259" key="1">
    <source>
        <dbReference type="Pfam" id="PF13472"/>
    </source>
</evidence>
<accession>A0ABR8W1J3</accession>
<keyword evidence="3" id="KW-1185">Reference proteome</keyword>
<dbReference type="InterPro" id="IPR013830">
    <property type="entry name" value="SGNH_hydro"/>
</dbReference>
<evidence type="ECO:0000313" key="3">
    <source>
        <dbReference type="Proteomes" id="UP000611521"/>
    </source>
</evidence>
<keyword evidence="2" id="KW-0378">Hydrolase</keyword>
<protein>
    <submittedName>
        <fullName evidence="2">SGNH/GDSL hydrolase family protein</fullName>
    </submittedName>
</protein>
<reference evidence="2 3" key="1">
    <citation type="submission" date="2020-08" db="EMBL/GenBank/DDBJ databases">
        <title>A Genomic Blueprint of the Chicken Gut Microbiome.</title>
        <authorList>
            <person name="Gilroy R."/>
            <person name="Ravi A."/>
            <person name="Getino M."/>
            <person name="Pursley I."/>
            <person name="Horton D.L."/>
            <person name="Alikhan N.-F."/>
            <person name="Baker D."/>
            <person name="Gharbi K."/>
            <person name="Hall N."/>
            <person name="Watson M."/>
            <person name="Adriaenssens E.M."/>
            <person name="Foster-Nyarko E."/>
            <person name="Jarju S."/>
            <person name="Secka A."/>
            <person name="Antonio M."/>
            <person name="Oren A."/>
            <person name="Chaudhuri R."/>
            <person name="La Ragione R.M."/>
            <person name="Hildebrand F."/>
            <person name="Pallen M.J."/>
        </authorList>
    </citation>
    <scope>NUCLEOTIDE SEQUENCE [LARGE SCALE GENOMIC DNA]</scope>
    <source>
        <strain evidence="2 3">Re1</strain>
    </source>
</reference>
<dbReference type="CDD" id="cd00229">
    <property type="entry name" value="SGNH_hydrolase"/>
    <property type="match status" value="1"/>
</dbReference>
<dbReference type="GO" id="GO:0016787">
    <property type="term" value="F:hydrolase activity"/>
    <property type="evidence" value="ECO:0007669"/>
    <property type="project" value="UniProtKB-KW"/>
</dbReference>
<feature type="domain" description="SGNH hydrolase-type esterase" evidence="1">
    <location>
        <begin position="65"/>
        <end position="234"/>
    </location>
</feature>
<dbReference type="InterPro" id="IPR006311">
    <property type="entry name" value="TAT_signal"/>
</dbReference>
<dbReference type="Gene3D" id="3.40.50.1110">
    <property type="entry name" value="SGNH hydrolase"/>
    <property type="match status" value="1"/>
</dbReference>
<comment type="caution">
    <text evidence="2">The sequence shown here is derived from an EMBL/GenBank/DDBJ whole genome shotgun (WGS) entry which is preliminary data.</text>
</comment>
<dbReference type="Proteomes" id="UP000611521">
    <property type="component" value="Unassembled WGS sequence"/>
</dbReference>
<sequence>MTLHSPTRRRRTALALGGALAVALAVTLGITRPWLPPAETAPVAAAENGVSPVALTLPDDPEVLVFGDSWTYGSAATVPTNGYAYRLARLIPGDTVVRGVRGSGYQRPGLDGPDFLTRVAELESWIDPDLIILQGSINDRLSDAAAYPAAVNAVWDAVVARYPDVPIVILGPAPHELPVGASTARIDRDLADLAATRGWRYISPVQEEWITEANYRQLIDVGAGRKHPSDAGHAYLAERVAAALERFRTAPVTAADEVKPKPAK</sequence>